<dbReference type="PANTHER" id="PTHR12875:SF0">
    <property type="entry name" value="GOLGI TO ER TRAFFIC PROTEIN 4 HOMOLOG"/>
    <property type="match status" value="1"/>
</dbReference>
<reference evidence="3 4" key="1">
    <citation type="submission" date="2023-08" db="EMBL/GenBank/DDBJ databases">
        <authorList>
            <person name="Palmer J.M."/>
        </authorList>
    </citation>
    <scope>NUCLEOTIDE SEQUENCE [LARGE SCALE GENOMIC DNA]</scope>
    <source>
        <strain evidence="3 4">TWF481</strain>
    </source>
</reference>
<dbReference type="GO" id="GO:0072380">
    <property type="term" value="C:TRC complex"/>
    <property type="evidence" value="ECO:0007669"/>
    <property type="project" value="TreeGrafter"/>
</dbReference>
<name>A0AAV9WED3_9PEZI</name>
<gene>
    <name evidence="3" type="ORF">TWF481_005402</name>
</gene>
<dbReference type="PANTHER" id="PTHR12875">
    <property type="entry name" value="GOLGI TO ER TRAFFIC PROTEIN 4 HOMOLOG"/>
    <property type="match status" value="1"/>
</dbReference>
<evidence type="ECO:0008006" key="5">
    <source>
        <dbReference type="Google" id="ProtNLM"/>
    </source>
</evidence>
<sequence>MAGRIEKTIARLKQRIEEGQHYEAHQQLRVVSARYIKSSNPQSAIDILFSGAQSLLQASQYASGGDLTLTLLEVYTTSSIPCDSVSKGRLYTLLSLIPETEPTRKKIINSAVIWSSKNSDYESGDPEVHHFAGSLYAKEHEPYDAEKHLLLGTKDSCTVLTNLLYTWYLEDEPSTAPLYVSRAVLCYLLIGNVRESVAALDLFTSRLVEDNKGGKLAVQSVETSMIDARIFPALPLMNFLRLLVLTVTRGKGAADVFRGLRGQYQSLLAEVGGWDEALEQIGEMYFGIQVPRQRNFMADMMSSLFGGAPPAGGGGASKRPQVGAPKPAAPPAVELD</sequence>
<dbReference type="EMBL" id="JAVHJL010000003">
    <property type="protein sequence ID" value="KAK6506945.1"/>
    <property type="molecule type" value="Genomic_DNA"/>
</dbReference>
<feature type="region of interest" description="Disordered" evidence="2">
    <location>
        <begin position="308"/>
        <end position="336"/>
    </location>
</feature>
<dbReference type="InterPro" id="IPR007317">
    <property type="entry name" value="GET4"/>
</dbReference>
<dbReference type="AlphaFoldDB" id="A0AAV9WED3"/>
<protein>
    <recommendedName>
        <fullName evidence="5">Golgi to ER traffic protein 4</fullName>
    </recommendedName>
</protein>
<comment type="caution">
    <text evidence="3">The sequence shown here is derived from an EMBL/GenBank/DDBJ whole genome shotgun (WGS) entry which is preliminary data.</text>
</comment>
<evidence type="ECO:0000256" key="1">
    <source>
        <dbReference type="ARBA" id="ARBA00005351"/>
    </source>
</evidence>
<dbReference type="GO" id="GO:0045048">
    <property type="term" value="P:protein insertion into ER membrane"/>
    <property type="evidence" value="ECO:0007669"/>
    <property type="project" value="InterPro"/>
</dbReference>
<evidence type="ECO:0000256" key="2">
    <source>
        <dbReference type="SAM" id="MobiDB-lite"/>
    </source>
</evidence>
<organism evidence="3 4">
    <name type="scientific">Arthrobotrys musiformis</name>
    <dbReference type="NCBI Taxonomy" id="47236"/>
    <lineage>
        <taxon>Eukaryota</taxon>
        <taxon>Fungi</taxon>
        <taxon>Dikarya</taxon>
        <taxon>Ascomycota</taxon>
        <taxon>Pezizomycotina</taxon>
        <taxon>Orbiliomycetes</taxon>
        <taxon>Orbiliales</taxon>
        <taxon>Orbiliaceae</taxon>
        <taxon>Arthrobotrys</taxon>
    </lineage>
</organism>
<evidence type="ECO:0000313" key="3">
    <source>
        <dbReference type="EMBL" id="KAK6506945.1"/>
    </source>
</evidence>
<comment type="similarity">
    <text evidence="1">Belongs to the GET4 family.</text>
</comment>
<dbReference type="Gene3D" id="1.25.40.10">
    <property type="entry name" value="Tetratricopeptide repeat domain"/>
    <property type="match status" value="1"/>
</dbReference>
<keyword evidence="4" id="KW-1185">Reference proteome</keyword>
<dbReference type="Pfam" id="PF04190">
    <property type="entry name" value="GET4"/>
    <property type="match status" value="1"/>
</dbReference>
<dbReference type="InterPro" id="IPR011990">
    <property type="entry name" value="TPR-like_helical_dom_sf"/>
</dbReference>
<dbReference type="Proteomes" id="UP001370758">
    <property type="component" value="Unassembled WGS sequence"/>
</dbReference>
<proteinExistence type="inferred from homology"/>
<accession>A0AAV9WED3</accession>
<evidence type="ECO:0000313" key="4">
    <source>
        <dbReference type="Proteomes" id="UP001370758"/>
    </source>
</evidence>